<accession>A0A368HBU1</accession>
<reference evidence="1 2" key="1">
    <citation type="submission" date="2014-10" db="EMBL/GenBank/DDBJ databases">
        <title>Draft genome of the hookworm Ancylostoma caninum.</title>
        <authorList>
            <person name="Mitreva M."/>
        </authorList>
    </citation>
    <scope>NUCLEOTIDE SEQUENCE [LARGE SCALE GENOMIC DNA]</scope>
    <source>
        <strain evidence="1 2">Baltimore</strain>
    </source>
</reference>
<evidence type="ECO:0000313" key="1">
    <source>
        <dbReference type="EMBL" id="RCN52715.1"/>
    </source>
</evidence>
<keyword evidence="2" id="KW-1185">Reference proteome</keyword>
<organism evidence="1 2">
    <name type="scientific">Ancylostoma caninum</name>
    <name type="common">Dog hookworm</name>
    <dbReference type="NCBI Taxonomy" id="29170"/>
    <lineage>
        <taxon>Eukaryota</taxon>
        <taxon>Metazoa</taxon>
        <taxon>Ecdysozoa</taxon>
        <taxon>Nematoda</taxon>
        <taxon>Chromadorea</taxon>
        <taxon>Rhabditida</taxon>
        <taxon>Rhabditina</taxon>
        <taxon>Rhabditomorpha</taxon>
        <taxon>Strongyloidea</taxon>
        <taxon>Ancylostomatidae</taxon>
        <taxon>Ancylostomatinae</taxon>
        <taxon>Ancylostoma</taxon>
    </lineage>
</organism>
<dbReference type="AlphaFoldDB" id="A0A368HBU1"/>
<gene>
    <name evidence="1" type="ORF">ANCCAN_01091</name>
</gene>
<name>A0A368HBU1_ANCCA</name>
<proteinExistence type="predicted"/>
<dbReference type="Proteomes" id="UP000252519">
    <property type="component" value="Unassembled WGS sequence"/>
</dbReference>
<sequence length="44" mass="4752">MVIHGTANRSASERNCRFVLPSTKVADLSQMPSFCDHCAATQNG</sequence>
<dbReference type="EMBL" id="JOJR01000005">
    <property type="protein sequence ID" value="RCN52715.1"/>
    <property type="molecule type" value="Genomic_DNA"/>
</dbReference>
<comment type="caution">
    <text evidence="1">The sequence shown here is derived from an EMBL/GenBank/DDBJ whole genome shotgun (WGS) entry which is preliminary data.</text>
</comment>
<protein>
    <submittedName>
        <fullName evidence="1">Uncharacterized protein</fullName>
    </submittedName>
</protein>
<evidence type="ECO:0000313" key="2">
    <source>
        <dbReference type="Proteomes" id="UP000252519"/>
    </source>
</evidence>